<dbReference type="Proteomes" id="UP001296967">
    <property type="component" value="Unassembled WGS sequence"/>
</dbReference>
<feature type="domain" description="Uncharacterized protein TP-0789" evidence="1">
    <location>
        <begin position="84"/>
        <end position="266"/>
    </location>
</feature>
<proteinExistence type="predicted"/>
<keyword evidence="2" id="KW-0449">Lipoprotein</keyword>
<dbReference type="InterPro" id="IPR033399">
    <property type="entry name" value="TP_0789-like"/>
</dbReference>
<reference evidence="2" key="2">
    <citation type="journal article" date="2020" name="Microorganisms">
        <title>Osmotic Adaptation and Compatible Solute Biosynthesis of Phototrophic Bacteria as Revealed from Genome Analyses.</title>
        <authorList>
            <person name="Imhoff J.F."/>
            <person name="Rahn T."/>
            <person name="Kunzel S."/>
            <person name="Keller A."/>
            <person name="Neulinger S.C."/>
        </authorList>
    </citation>
    <scope>NUCLEOTIDE SEQUENCE</scope>
    <source>
        <strain evidence="2">DSM 4395</strain>
    </source>
</reference>
<name>A0AAJ0UHB5_HALSE</name>
<comment type="caution">
    <text evidence="2">The sequence shown here is derived from an EMBL/GenBank/DDBJ whole genome shotgun (WGS) entry which is preliminary data.</text>
</comment>
<evidence type="ECO:0000313" key="2">
    <source>
        <dbReference type="EMBL" id="MBK5930547.1"/>
    </source>
</evidence>
<dbReference type="Gene3D" id="2.50.20.10">
    <property type="entry name" value="Lipoprotein localisation LolA/LolB/LppX"/>
    <property type="match status" value="1"/>
</dbReference>
<gene>
    <name evidence="2" type="ORF">CCR82_08445</name>
</gene>
<dbReference type="AlphaFoldDB" id="A0AAJ0UHB5"/>
<accession>A0AAJ0UHB5</accession>
<sequence>MQTPFLTDARLFLALSLALLWALAMPGLALADTERGRALARQVYERPDGRDTASYGTMILTEAGREPRVRRLYSYRRDGAGGEVANLIRFTAPADIADTGLLTIDRADGSTDQWVYLPALGRDRRIPSSRKGGRFVGSDLFYEDLQDRKVDEDRHRWLRQETLEGVTTEVLESIPTDPDNSVYGRRLSWIHPKTLIPMRIDFYQPGGKTPFKRLRVYKVERIQGYWTVTDSLMQDLESGHQTRLTADETVYDQDLPERLFSNRALKDPALERPFRP</sequence>
<organism evidence="2 3">
    <name type="scientific">Halochromatium salexigens</name>
    <name type="common">Chromatium salexigens</name>
    <dbReference type="NCBI Taxonomy" id="49447"/>
    <lineage>
        <taxon>Bacteria</taxon>
        <taxon>Pseudomonadati</taxon>
        <taxon>Pseudomonadota</taxon>
        <taxon>Gammaproteobacteria</taxon>
        <taxon>Chromatiales</taxon>
        <taxon>Chromatiaceae</taxon>
        <taxon>Halochromatium</taxon>
    </lineage>
</organism>
<keyword evidence="3" id="KW-1185">Reference proteome</keyword>
<evidence type="ECO:0000313" key="3">
    <source>
        <dbReference type="Proteomes" id="UP001296967"/>
    </source>
</evidence>
<dbReference type="Pfam" id="PF17131">
    <property type="entry name" value="LolA_like"/>
    <property type="match status" value="1"/>
</dbReference>
<protein>
    <submittedName>
        <fullName evidence="2">Outer membrane lipoprotein-sorting protein</fullName>
    </submittedName>
</protein>
<reference evidence="2" key="1">
    <citation type="submission" date="2017-05" db="EMBL/GenBank/DDBJ databases">
        <authorList>
            <person name="Imhoff J.F."/>
            <person name="Rahn T."/>
            <person name="Kuenzel S."/>
            <person name="Neulinger S.C."/>
        </authorList>
    </citation>
    <scope>NUCLEOTIDE SEQUENCE</scope>
    <source>
        <strain evidence="2">DSM 4395</strain>
    </source>
</reference>
<evidence type="ECO:0000259" key="1">
    <source>
        <dbReference type="Pfam" id="PF17131"/>
    </source>
</evidence>
<dbReference type="RefSeq" id="WP_201245062.1">
    <property type="nucleotide sequence ID" value="NZ_NHSF01000054.1"/>
</dbReference>
<dbReference type="CDD" id="cd16329">
    <property type="entry name" value="LolA_like"/>
    <property type="match status" value="1"/>
</dbReference>
<dbReference type="EMBL" id="NHSF01000054">
    <property type="protein sequence ID" value="MBK5930547.1"/>
    <property type="molecule type" value="Genomic_DNA"/>
</dbReference>